<protein>
    <submittedName>
        <fullName evidence="1">TetR/AcrR family transcriptional regulator</fullName>
    </submittedName>
</protein>
<evidence type="ECO:0000313" key="1">
    <source>
        <dbReference type="EMBL" id="QEA52825.1"/>
    </source>
</evidence>
<dbReference type="EMBL" id="CP042392">
    <property type="protein sequence ID" value="QEA52825.1"/>
    <property type="molecule type" value="Genomic_DNA"/>
</dbReference>
<accession>A0A5B8TG54</accession>
<evidence type="ECO:0000313" key="2">
    <source>
        <dbReference type="Proteomes" id="UP000321772"/>
    </source>
</evidence>
<dbReference type="Proteomes" id="UP000321772">
    <property type="component" value="Chromosome"/>
</dbReference>
<sequence length="81" mass="9631">MQKHNKHWRRTHEKLQTLTFELLKTTVPERITVKQLCVAAKINRSTFYAHYLDVFDLVTQTQAVKRREMMCGFCACTTRKT</sequence>
<dbReference type="RefSeq" id="WP_146988840.1">
    <property type="nucleotide sequence ID" value="NZ_CP042392.1"/>
</dbReference>
<name>A0A5B8TG54_9LACO</name>
<gene>
    <name evidence="1" type="ORF">FGL77_05565</name>
</gene>
<proteinExistence type="predicted"/>
<dbReference type="AlphaFoldDB" id="A0A5B8TG54"/>
<dbReference type="SUPFAM" id="SSF46689">
    <property type="entry name" value="Homeodomain-like"/>
    <property type="match status" value="1"/>
</dbReference>
<dbReference type="InterPro" id="IPR009057">
    <property type="entry name" value="Homeodomain-like_sf"/>
</dbReference>
<reference evidence="1 2" key="1">
    <citation type="submission" date="2019-06" db="EMBL/GenBank/DDBJ databases">
        <title>Genome analyses of bacteria isolated from kimchi.</title>
        <authorList>
            <person name="Lee S."/>
            <person name="Ahn S."/>
            <person name="Roh S."/>
        </authorList>
    </citation>
    <scope>NUCLEOTIDE SEQUENCE [LARGE SCALE GENOMIC DNA]</scope>
    <source>
        <strain evidence="1 2">CBA3616</strain>
    </source>
</reference>
<dbReference type="Gene3D" id="1.10.357.10">
    <property type="entry name" value="Tetracycline Repressor, domain 2"/>
    <property type="match status" value="1"/>
</dbReference>
<organism evidence="1 2">
    <name type="scientific">Loigolactobacillus coryniformis</name>
    <dbReference type="NCBI Taxonomy" id="1610"/>
    <lineage>
        <taxon>Bacteria</taxon>
        <taxon>Bacillati</taxon>
        <taxon>Bacillota</taxon>
        <taxon>Bacilli</taxon>
        <taxon>Lactobacillales</taxon>
        <taxon>Lactobacillaceae</taxon>
        <taxon>Loigolactobacillus</taxon>
    </lineage>
</organism>